<dbReference type="InterPro" id="IPR019887">
    <property type="entry name" value="Tscrpt_reg_AsnC/Lrp_C"/>
</dbReference>
<evidence type="ECO:0000256" key="1">
    <source>
        <dbReference type="ARBA" id="ARBA00023015"/>
    </source>
</evidence>
<dbReference type="PROSITE" id="PS50956">
    <property type="entry name" value="HTH_ASNC_2"/>
    <property type="match status" value="1"/>
</dbReference>
<evidence type="ECO:0000256" key="3">
    <source>
        <dbReference type="ARBA" id="ARBA00023163"/>
    </source>
</evidence>
<dbReference type="PANTHER" id="PTHR30154:SF34">
    <property type="entry name" value="TRANSCRIPTIONAL REGULATOR AZLB"/>
    <property type="match status" value="1"/>
</dbReference>
<dbReference type="PRINTS" id="PR00033">
    <property type="entry name" value="HTHASNC"/>
</dbReference>
<dbReference type="SUPFAM" id="SSF54909">
    <property type="entry name" value="Dimeric alpha+beta barrel"/>
    <property type="match status" value="1"/>
</dbReference>
<dbReference type="GO" id="GO:0043200">
    <property type="term" value="P:response to amino acid"/>
    <property type="evidence" value="ECO:0007669"/>
    <property type="project" value="TreeGrafter"/>
</dbReference>
<dbReference type="InterPro" id="IPR011991">
    <property type="entry name" value="ArsR-like_HTH"/>
</dbReference>
<dbReference type="Pfam" id="PF01037">
    <property type="entry name" value="AsnC_trans_reg"/>
    <property type="match status" value="1"/>
</dbReference>
<dbReference type="Proteomes" id="UP000271573">
    <property type="component" value="Chromosome"/>
</dbReference>
<dbReference type="CDD" id="cd00090">
    <property type="entry name" value="HTH_ARSR"/>
    <property type="match status" value="1"/>
</dbReference>
<keyword evidence="3" id="KW-0804">Transcription</keyword>
<keyword evidence="6" id="KW-1185">Reference proteome</keyword>
<dbReference type="SMART" id="SM00344">
    <property type="entry name" value="HTH_ASNC"/>
    <property type="match status" value="1"/>
</dbReference>
<evidence type="ECO:0000313" key="6">
    <source>
        <dbReference type="Proteomes" id="UP000271573"/>
    </source>
</evidence>
<dbReference type="InterPro" id="IPR000485">
    <property type="entry name" value="AsnC-type_HTH_dom"/>
</dbReference>
<dbReference type="Gene3D" id="1.10.10.10">
    <property type="entry name" value="Winged helix-like DNA-binding domain superfamily/Winged helix DNA-binding domain"/>
    <property type="match status" value="1"/>
</dbReference>
<accession>A0A3G9IG69</accession>
<evidence type="ECO:0000256" key="2">
    <source>
        <dbReference type="ARBA" id="ARBA00023125"/>
    </source>
</evidence>
<dbReference type="Gene3D" id="3.30.70.920">
    <property type="match status" value="1"/>
</dbReference>
<dbReference type="GO" id="GO:0043565">
    <property type="term" value="F:sequence-specific DNA binding"/>
    <property type="evidence" value="ECO:0007669"/>
    <property type="project" value="InterPro"/>
</dbReference>
<feature type="domain" description="HTH asnC-type" evidence="4">
    <location>
        <begin position="7"/>
        <end position="70"/>
    </location>
</feature>
<dbReference type="SUPFAM" id="SSF46785">
    <property type="entry name" value="Winged helix' DNA-binding domain"/>
    <property type="match status" value="1"/>
</dbReference>
<sequence length="149" mass="16351">MSDPIALDDVDHQILRLLKENARRPLRSIAEQVGLTVAPVQRRIARLEDAGVIERYTVQVDQSRVASGIEAVVELRYQAGLELPALLELIGDIPEVGEVLTLAGDPDAMVRINVSGVHELGRIVRQLRASGRVASTKTMVVLDRWSQAV</sequence>
<protein>
    <submittedName>
        <fullName evidence="5">AsnC family transcriptional regulator</fullName>
    </submittedName>
</protein>
<organism evidence="5 6">
    <name type="scientific">Nocardioides baekrokdamisoli</name>
    <dbReference type="NCBI Taxonomy" id="1804624"/>
    <lineage>
        <taxon>Bacteria</taxon>
        <taxon>Bacillati</taxon>
        <taxon>Actinomycetota</taxon>
        <taxon>Actinomycetes</taxon>
        <taxon>Propionibacteriales</taxon>
        <taxon>Nocardioidaceae</taxon>
        <taxon>Nocardioides</taxon>
    </lineage>
</organism>
<dbReference type="InterPro" id="IPR011008">
    <property type="entry name" value="Dimeric_a/b-barrel"/>
</dbReference>
<keyword evidence="2" id="KW-0238">DNA-binding</keyword>
<dbReference type="RefSeq" id="WP_164512530.1">
    <property type="nucleotide sequence ID" value="NZ_AP019307.1"/>
</dbReference>
<evidence type="ECO:0000313" key="5">
    <source>
        <dbReference type="EMBL" id="BBH17316.1"/>
    </source>
</evidence>
<dbReference type="InterPro" id="IPR019888">
    <property type="entry name" value="Tscrpt_reg_AsnC-like"/>
</dbReference>
<dbReference type="EMBL" id="AP019307">
    <property type="protein sequence ID" value="BBH17316.1"/>
    <property type="molecule type" value="Genomic_DNA"/>
</dbReference>
<proteinExistence type="predicted"/>
<dbReference type="AlphaFoldDB" id="A0A3G9IG69"/>
<keyword evidence="1" id="KW-0805">Transcription regulation</keyword>
<dbReference type="Pfam" id="PF13404">
    <property type="entry name" value="HTH_AsnC-type"/>
    <property type="match status" value="1"/>
</dbReference>
<dbReference type="KEGG" id="nbe:Back2_16030"/>
<dbReference type="PANTHER" id="PTHR30154">
    <property type="entry name" value="LEUCINE-RESPONSIVE REGULATORY PROTEIN"/>
    <property type="match status" value="1"/>
</dbReference>
<dbReference type="GO" id="GO:0005829">
    <property type="term" value="C:cytosol"/>
    <property type="evidence" value="ECO:0007669"/>
    <property type="project" value="TreeGrafter"/>
</dbReference>
<gene>
    <name evidence="5" type="ORF">Back2_16030</name>
</gene>
<name>A0A3G9IG69_9ACTN</name>
<evidence type="ECO:0000259" key="4">
    <source>
        <dbReference type="PROSITE" id="PS50956"/>
    </source>
</evidence>
<dbReference type="InterPro" id="IPR036388">
    <property type="entry name" value="WH-like_DNA-bd_sf"/>
</dbReference>
<reference evidence="5 6" key="1">
    <citation type="submission" date="2018-11" db="EMBL/GenBank/DDBJ databases">
        <title>Complete genome sequence of Nocardioides baekrokdamisoli strain KCTC 39748.</title>
        <authorList>
            <person name="Kang S.W."/>
            <person name="Lee K.C."/>
            <person name="Kim K.K."/>
            <person name="Kim J.S."/>
            <person name="Kim D.S."/>
            <person name="Ko S.H."/>
            <person name="Yang S.H."/>
            <person name="Shin Y.K."/>
            <person name="Lee J.S."/>
        </authorList>
    </citation>
    <scope>NUCLEOTIDE SEQUENCE [LARGE SCALE GENOMIC DNA]</scope>
    <source>
        <strain evidence="5 6">KCTC 39748</strain>
    </source>
</reference>
<dbReference type="InterPro" id="IPR036390">
    <property type="entry name" value="WH_DNA-bd_sf"/>
</dbReference>